<reference evidence="1 2" key="1">
    <citation type="journal article" date="2015" name="Genome Biol. Evol.">
        <title>Phylogenomic analyses indicate that early fungi evolved digesting cell walls of algal ancestors of land plants.</title>
        <authorList>
            <person name="Chang Y."/>
            <person name="Wang S."/>
            <person name="Sekimoto S."/>
            <person name="Aerts A.L."/>
            <person name="Choi C."/>
            <person name="Clum A."/>
            <person name="LaButti K.M."/>
            <person name="Lindquist E.A."/>
            <person name="Yee Ngan C."/>
            <person name="Ohm R.A."/>
            <person name="Salamov A.A."/>
            <person name="Grigoriev I.V."/>
            <person name="Spatafora J.W."/>
            <person name="Berbee M.L."/>
        </authorList>
    </citation>
    <scope>NUCLEOTIDE SEQUENCE [LARGE SCALE GENOMIC DNA]</scope>
    <source>
        <strain evidence="1 2">NRRL 28638</strain>
    </source>
</reference>
<dbReference type="AlphaFoldDB" id="A0A137P0W8"/>
<proteinExistence type="predicted"/>
<name>A0A137P0W8_CONC2</name>
<dbReference type="EMBL" id="KQ964563">
    <property type="protein sequence ID" value="KXN68720.1"/>
    <property type="molecule type" value="Genomic_DNA"/>
</dbReference>
<protein>
    <submittedName>
        <fullName evidence="1">Uncharacterized protein</fullName>
    </submittedName>
</protein>
<keyword evidence="2" id="KW-1185">Reference proteome</keyword>
<evidence type="ECO:0000313" key="2">
    <source>
        <dbReference type="Proteomes" id="UP000070444"/>
    </source>
</evidence>
<evidence type="ECO:0000313" key="1">
    <source>
        <dbReference type="EMBL" id="KXN68720.1"/>
    </source>
</evidence>
<gene>
    <name evidence="1" type="ORF">CONCODRAFT_86337</name>
</gene>
<organism evidence="1 2">
    <name type="scientific">Conidiobolus coronatus (strain ATCC 28846 / CBS 209.66 / NRRL 28638)</name>
    <name type="common">Delacroixia coronata</name>
    <dbReference type="NCBI Taxonomy" id="796925"/>
    <lineage>
        <taxon>Eukaryota</taxon>
        <taxon>Fungi</taxon>
        <taxon>Fungi incertae sedis</taxon>
        <taxon>Zoopagomycota</taxon>
        <taxon>Entomophthoromycotina</taxon>
        <taxon>Entomophthoromycetes</taxon>
        <taxon>Entomophthorales</taxon>
        <taxon>Ancylistaceae</taxon>
        <taxon>Conidiobolus</taxon>
    </lineage>
</organism>
<sequence length="193" mass="22709">MSKESNYEISTKSLQHRFYIIKDSVGNRLAFSRYCTPECKLTINSEDLVKFDFIRQYSPIVAIYFANETALNNILFSMDNLRKFRVKGDYYHNGLKEINWKWKAPNFSDKEFYLVDKNNKDKKLAYINGFILIKELTGSVVFSEDVPSEFRNLIVATACLVFKVMQDLLNPNLTYESDLFLEGKVHRVKRWLL</sequence>
<accession>A0A137P0W8</accession>
<dbReference type="Proteomes" id="UP000070444">
    <property type="component" value="Unassembled WGS sequence"/>
</dbReference>